<keyword evidence="8" id="KW-1185">Reference proteome</keyword>
<keyword evidence="2" id="KW-0963">Cytoplasm</keyword>
<keyword evidence="3" id="KW-0206">Cytoskeleton</keyword>
<dbReference type="InterPro" id="IPR026507">
    <property type="entry name" value="PIRC1/2"/>
</dbReference>
<feature type="region of interest" description="Disordered" evidence="6">
    <location>
        <begin position="1"/>
        <end position="31"/>
    </location>
</feature>
<evidence type="ECO:0000256" key="6">
    <source>
        <dbReference type="SAM" id="MobiDB-lite"/>
    </source>
</evidence>
<sequence length="131" mass="15046">MENAAADDAGSTNKEQLKTSDVYRVSPTLPKRFQQPDCFKGYSGKKTHPLYRTLNQDYGSKRPTIHEMPTMFHGKSQKFTKPLQHCGMYSNDGLNTFADKSYISEADILMTYKDRVKFHTYYNMKDPTNTG</sequence>
<dbReference type="GeneTree" id="ENSGT00940000154745"/>
<name>A0A8C4SVA9_ERPCA</name>
<dbReference type="Pfam" id="PF14892">
    <property type="entry name" value="PIRC1_2"/>
    <property type="match status" value="1"/>
</dbReference>
<evidence type="ECO:0000256" key="3">
    <source>
        <dbReference type="ARBA" id="ARBA00023212"/>
    </source>
</evidence>
<protein>
    <submittedName>
        <fullName evidence="7">Uncharacterized protein</fullName>
    </submittedName>
</protein>
<keyword evidence="4" id="KW-0966">Cell projection</keyword>
<dbReference type="OrthoDB" id="546383at2759"/>
<reference evidence="7" key="3">
    <citation type="submission" date="2025-09" db="UniProtKB">
        <authorList>
            <consortium name="Ensembl"/>
        </authorList>
    </citation>
    <scope>IDENTIFICATION</scope>
</reference>
<reference evidence="7" key="1">
    <citation type="submission" date="2021-06" db="EMBL/GenBank/DDBJ databases">
        <authorList>
            <consortium name="Wellcome Sanger Institute Data Sharing"/>
        </authorList>
    </citation>
    <scope>NUCLEOTIDE SEQUENCE [LARGE SCALE GENOMIC DNA]</scope>
</reference>
<proteinExistence type="inferred from homology"/>
<reference evidence="7" key="2">
    <citation type="submission" date="2025-08" db="UniProtKB">
        <authorList>
            <consortium name="Ensembl"/>
        </authorList>
    </citation>
    <scope>IDENTIFICATION</scope>
</reference>
<dbReference type="Ensembl" id="ENSECRT00000023270.1">
    <property type="protein sequence ID" value="ENSECRP00000022779.1"/>
    <property type="gene ID" value="ENSECRG00000015431.1"/>
</dbReference>
<dbReference type="Proteomes" id="UP000694620">
    <property type="component" value="Chromosome 9"/>
</dbReference>
<evidence type="ECO:0000256" key="2">
    <source>
        <dbReference type="ARBA" id="ARBA00022490"/>
    </source>
</evidence>
<evidence type="ECO:0000313" key="8">
    <source>
        <dbReference type="Proteomes" id="UP000694620"/>
    </source>
</evidence>
<dbReference type="PANTHER" id="PTHR20899">
    <property type="entry name" value="PIERCE HOMOLOG"/>
    <property type="match status" value="1"/>
</dbReference>
<comment type="similarity">
    <text evidence="5">Belongs to the PIERCE1 family.</text>
</comment>
<dbReference type="GeneID" id="114657333"/>
<evidence type="ECO:0000256" key="1">
    <source>
        <dbReference type="ARBA" id="ARBA00004430"/>
    </source>
</evidence>
<evidence type="ECO:0000256" key="5">
    <source>
        <dbReference type="ARBA" id="ARBA00038014"/>
    </source>
</evidence>
<dbReference type="PANTHER" id="PTHR20899:SF1">
    <property type="entry name" value="PIERCER OF MICROTUBULE WALL 1 PROTEIN"/>
    <property type="match status" value="1"/>
</dbReference>
<dbReference type="GO" id="GO:0005879">
    <property type="term" value="C:axonemal microtubule"/>
    <property type="evidence" value="ECO:0007669"/>
    <property type="project" value="InterPro"/>
</dbReference>
<evidence type="ECO:0000313" key="7">
    <source>
        <dbReference type="Ensembl" id="ENSECRP00000022779.1"/>
    </source>
</evidence>
<gene>
    <name evidence="7" type="primary">pierce1</name>
</gene>
<dbReference type="RefSeq" id="XP_028664930.1">
    <property type="nucleotide sequence ID" value="XM_028809097.2"/>
</dbReference>
<dbReference type="AlphaFoldDB" id="A0A8C4SVA9"/>
<comment type="subcellular location">
    <subcellularLocation>
        <location evidence="1">Cytoplasm</location>
        <location evidence="1">Cytoskeleton</location>
        <location evidence="1">Cilium axoneme</location>
    </subcellularLocation>
</comment>
<accession>A0A8C4SVA9</accession>
<dbReference type="GO" id="GO:0035082">
    <property type="term" value="P:axoneme assembly"/>
    <property type="evidence" value="ECO:0007669"/>
    <property type="project" value="InterPro"/>
</dbReference>
<organism evidence="7 8">
    <name type="scientific">Erpetoichthys calabaricus</name>
    <name type="common">Rope fish</name>
    <name type="synonym">Calamoichthys calabaricus</name>
    <dbReference type="NCBI Taxonomy" id="27687"/>
    <lineage>
        <taxon>Eukaryota</taxon>
        <taxon>Metazoa</taxon>
        <taxon>Chordata</taxon>
        <taxon>Craniata</taxon>
        <taxon>Vertebrata</taxon>
        <taxon>Euteleostomi</taxon>
        <taxon>Actinopterygii</taxon>
        <taxon>Polypteriformes</taxon>
        <taxon>Polypteridae</taxon>
        <taxon>Erpetoichthys</taxon>
    </lineage>
</organism>
<evidence type="ECO:0000256" key="4">
    <source>
        <dbReference type="ARBA" id="ARBA00023273"/>
    </source>
</evidence>